<name>A0A366B4X1_9FLAO</name>
<evidence type="ECO:0000313" key="2">
    <source>
        <dbReference type="Proteomes" id="UP000253676"/>
    </source>
</evidence>
<dbReference type="OrthoDB" id="827641at2"/>
<dbReference type="AlphaFoldDB" id="A0A366B4X1"/>
<dbReference type="Proteomes" id="UP000253676">
    <property type="component" value="Unassembled WGS sequence"/>
</dbReference>
<accession>A0A366B4X1</accession>
<keyword evidence="2" id="KW-1185">Reference proteome</keyword>
<sequence length="132" mass="15272">MITATRNSLLVRYFWGFMSLYLLNCCVDSPDVKSNYFPENLTYNDQESVIEIIIEKVLGFEHAIPEYDDTDTNENILGKSAFNLDLFVLPSMHFYINQKFLILKNQDLAGQNPIILIPFFEINTPPPEVLFV</sequence>
<reference evidence="1 2" key="1">
    <citation type="submission" date="2018-07" db="EMBL/GenBank/DDBJ databases">
        <title>Complete genome sequence of Flavobacterium psychrolimnae LMG 22018.</title>
        <authorList>
            <person name="Kim D.-U."/>
        </authorList>
    </citation>
    <scope>NUCLEOTIDE SEQUENCE [LARGE SCALE GENOMIC DNA]</scope>
    <source>
        <strain evidence="1 2">LMG 22018</strain>
    </source>
</reference>
<protein>
    <submittedName>
        <fullName evidence="1">Uncharacterized protein</fullName>
    </submittedName>
</protein>
<dbReference type="EMBL" id="QNUX01000001">
    <property type="protein sequence ID" value="RBN51663.1"/>
    <property type="molecule type" value="Genomic_DNA"/>
</dbReference>
<dbReference type="RefSeq" id="WP_146779205.1">
    <property type="nucleotide sequence ID" value="NZ_QNUX01000001.1"/>
</dbReference>
<gene>
    <name evidence="1" type="ORF">DR980_00405</name>
</gene>
<organism evidence="1 2">
    <name type="scientific">Flavobacterium psychrolimnae</name>
    <dbReference type="NCBI Taxonomy" id="249351"/>
    <lineage>
        <taxon>Bacteria</taxon>
        <taxon>Pseudomonadati</taxon>
        <taxon>Bacteroidota</taxon>
        <taxon>Flavobacteriia</taxon>
        <taxon>Flavobacteriales</taxon>
        <taxon>Flavobacteriaceae</taxon>
        <taxon>Flavobacterium</taxon>
    </lineage>
</organism>
<proteinExistence type="predicted"/>
<evidence type="ECO:0000313" key="1">
    <source>
        <dbReference type="EMBL" id="RBN51663.1"/>
    </source>
</evidence>
<comment type="caution">
    <text evidence="1">The sequence shown here is derived from an EMBL/GenBank/DDBJ whole genome shotgun (WGS) entry which is preliminary data.</text>
</comment>